<dbReference type="AlphaFoldDB" id="A0A5M3W640"/>
<evidence type="ECO:0000313" key="2">
    <source>
        <dbReference type="EMBL" id="GES04236.1"/>
    </source>
</evidence>
<protein>
    <submittedName>
        <fullName evidence="2">Uncharacterized protein</fullName>
    </submittedName>
</protein>
<gene>
    <name evidence="2" type="ORF">Acor_63040</name>
</gene>
<evidence type="ECO:0000313" key="3">
    <source>
        <dbReference type="Proteomes" id="UP000334990"/>
    </source>
</evidence>
<feature type="region of interest" description="Disordered" evidence="1">
    <location>
        <begin position="77"/>
        <end position="124"/>
    </location>
</feature>
<comment type="caution">
    <text evidence="2">The sequence shown here is derived from an EMBL/GenBank/DDBJ whole genome shotgun (WGS) entry which is preliminary data.</text>
</comment>
<reference evidence="2 3" key="1">
    <citation type="submission" date="2019-10" db="EMBL/GenBank/DDBJ databases">
        <title>Whole genome shotgun sequence of Acrocarpospora corrugata NBRC 13972.</title>
        <authorList>
            <person name="Ichikawa N."/>
            <person name="Kimura A."/>
            <person name="Kitahashi Y."/>
            <person name="Komaki H."/>
            <person name="Oguchi A."/>
        </authorList>
    </citation>
    <scope>NUCLEOTIDE SEQUENCE [LARGE SCALE GENOMIC DNA]</scope>
    <source>
        <strain evidence="2 3">NBRC 13972</strain>
    </source>
</reference>
<name>A0A5M3W640_9ACTN</name>
<organism evidence="2 3">
    <name type="scientific">Acrocarpospora corrugata</name>
    <dbReference type="NCBI Taxonomy" id="35763"/>
    <lineage>
        <taxon>Bacteria</taxon>
        <taxon>Bacillati</taxon>
        <taxon>Actinomycetota</taxon>
        <taxon>Actinomycetes</taxon>
        <taxon>Streptosporangiales</taxon>
        <taxon>Streptosporangiaceae</taxon>
        <taxon>Acrocarpospora</taxon>
    </lineage>
</organism>
<dbReference type="Proteomes" id="UP000334990">
    <property type="component" value="Unassembled WGS sequence"/>
</dbReference>
<keyword evidence="3" id="KW-1185">Reference proteome</keyword>
<feature type="compositionally biased region" description="Gly residues" evidence="1">
    <location>
        <begin position="115"/>
        <end position="124"/>
    </location>
</feature>
<proteinExistence type="predicted"/>
<evidence type="ECO:0000256" key="1">
    <source>
        <dbReference type="SAM" id="MobiDB-lite"/>
    </source>
</evidence>
<dbReference type="EMBL" id="BLAD01000079">
    <property type="protein sequence ID" value="GES04236.1"/>
    <property type="molecule type" value="Genomic_DNA"/>
</dbReference>
<accession>A0A5M3W640</accession>
<sequence>MPHAAAASTSPATANTVAIFRDCINVSLLPWVIHDIVRTPVLVVVPCERAPEVPLDLGGVTRLIRLPVARNIQRRTMPSKRPSLVMQKSDRYLDVPENPQVGGAREKARVAGCDAGSGAGRAGR</sequence>